<evidence type="ECO:0000313" key="5">
    <source>
        <dbReference type="EMBL" id="GMM50021.1"/>
    </source>
</evidence>
<evidence type="ECO:0000259" key="4">
    <source>
        <dbReference type="Pfam" id="PF01648"/>
    </source>
</evidence>
<keyword evidence="3" id="KW-0460">Magnesium</keyword>
<dbReference type="AlphaFoldDB" id="A0AAV5RHH1"/>
<dbReference type="NCBIfam" id="TIGR00556">
    <property type="entry name" value="pantethn_trn"/>
    <property type="match status" value="1"/>
</dbReference>
<keyword evidence="1" id="KW-0808">Transferase</keyword>
<comment type="caution">
    <text evidence="5">The sequence shown here is derived from an EMBL/GenBank/DDBJ whole genome shotgun (WGS) entry which is preliminary data.</text>
</comment>
<dbReference type="InterPro" id="IPR008278">
    <property type="entry name" value="4-PPantetheinyl_Trfase_dom"/>
</dbReference>
<name>A0AAV5RHH1_STABA</name>
<dbReference type="Proteomes" id="UP001362899">
    <property type="component" value="Unassembled WGS sequence"/>
</dbReference>
<sequence length="143" mass="16416">MTVLGVGVDVVRTSRFAEILKRSPTILDRISKRILHPVEHTNYQSSSQARQLQILASTWAVKEATFKSLSIGDQRRFKFAEWRRVNRLHGYEMIQTILQPQENDKPSVIKEVIREDRILVSTSHDGDYTIANALRQTTLNNVA</sequence>
<dbReference type="GO" id="GO:0006633">
    <property type="term" value="P:fatty acid biosynthetic process"/>
    <property type="evidence" value="ECO:0007669"/>
    <property type="project" value="InterPro"/>
</dbReference>
<evidence type="ECO:0000256" key="2">
    <source>
        <dbReference type="ARBA" id="ARBA00022723"/>
    </source>
</evidence>
<reference evidence="5 6" key="1">
    <citation type="journal article" date="2023" name="Elife">
        <title>Identification of key yeast species and microbe-microbe interactions impacting larval growth of Drosophila in the wild.</title>
        <authorList>
            <person name="Mure A."/>
            <person name="Sugiura Y."/>
            <person name="Maeda R."/>
            <person name="Honda K."/>
            <person name="Sakurai N."/>
            <person name="Takahashi Y."/>
            <person name="Watada M."/>
            <person name="Katoh T."/>
            <person name="Gotoh A."/>
            <person name="Gotoh Y."/>
            <person name="Taniguchi I."/>
            <person name="Nakamura K."/>
            <person name="Hayashi T."/>
            <person name="Katayama T."/>
            <person name="Uemura T."/>
            <person name="Hattori Y."/>
        </authorList>
    </citation>
    <scope>NUCLEOTIDE SEQUENCE [LARGE SCALE GENOMIC DNA]</scope>
    <source>
        <strain evidence="5 6">SB-73</strain>
    </source>
</reference>
<keyword evidence="6" id="KW-1185">Reference proteome</keyword>
<feature type="domain" description="4'-phosphopantetheinyl transferase" evidence="4">
    <location>
        <begin position="5"/>
        <end position="87"/>
    </location>
</feature>
<evidence type="ECO:0000256" key="3">
    <source>
        <dbReference type="ARBA" id="ARBA00022842"/>
    </source>
</evidence>
<protein>
    <recommendedName>
        <fullName evidence="4">4'-phosphopantetheinyl transferase domain-containing protein</fullName>
    </recommendedName>
</protein>
<dbReference type="GO" id="GO:0008897">
    <property type="term" value="F:holo-[acyl-carrier-protein] synthase activity"/>
    <property type="evidence" value="ECO:0007669"/>
    <property type="project" value="InterPro"/>
</dbReference>
<evidence type="ECO:0000256" key="1">
    <source>
        <dbReference type="ARBA" id="ARBA00022679"/>
    </source>
</evidence>
<evidence type="ECO:0000313" key="6">
    <source>
        <dbReference type="Proteomes" id="UP001362899"/>
    </source>
</evidence>
<dbReference type="Gene3D" id="3.90.470.20">
    <property type="entry name" value="4'-phosphopantetheinyl transferase domain"/>
    <property type="match status" value="1"/>
</dbReference>
<organism evidence="5 6">
    <name type="scientific">Starmerella bacillaris</name>
    <name type="common">Yeast</name>
    <name type="synonym">Candida zemplinina</name>
    <dbReference type="NCBI Taxonomy" id="1247836"/>
    <lineage>
        <taxon>Eukaryota</taxon>
        <taxon>Fungi</taxon>
        <taxon>Dikarya</taxon>
        <taxon>Ascomycota</taxon>
        <taxon>Saccharomycotina</taxon>
        <taxon>Dipodascomycetes</taxon>
        <taxon>Dipodascales</taxon>
        <taxon>Trichomonascaceae</taxon>
        <taxon>Starmerella</taxon>
    </lineage>
</organism>
<dbReference type="InterPro" id="IPR037143">
    <property type="entry name" value="4-PPantetheinyl_Trfase_dom_sf"/>
</dbReference>
<accession>A0AAV5RHH1</accession>
<dbReference type="GO" id="GO:0000287">
    <property type="term" value="F:magnesium ion binding"/>
    <property type="evidence" value="ECO:0007669"/>
    <property type="project" value="InterPro"/>
</dbReference>
<dbReference type="EMBL" id="BTGC01000003">
    <property type="protein sequence ID" value="GMM50021.1"/>
    <property type="molecule type" value="Genomic_DNA"/>
</dbReference>
<gene>
    <name evidence="5" type="ORF">DASB73_009790</name>
</gene>
<dbReference type="InterPro" id="IPR004568">
    <property type="entry name" value="Ppantetheine-prot_Trfase_dom"/>
</dbReference>
<dbReference type="SUPFAM" id="SSF56214">
    <property type="entry name" value="4'-phosphopantetheinyl transferase"/>
    <property type="match status" value="1"/>
</dbReference>
<proteinExistence type="predicted"/>
<keyword evidence="2" id="KW-0479">Metal-binding</keyword>
<dbReference type="Pfam" id="PF01648">
    <property type="entry name" value="ACPS"/>
    <property type="match status" value="1"/>
</dbReference>